<keyword evidence="5 7" id="KW-1133">Transmembrane helix</keyword>
<dbReference type="GO" id="GO:0004252">
    <property type="term" value="F:serine-type endopeptidase activity"/>
    <property type="evidence" value="ECO:0007669"/>
    <property type="project" value="InterPro"/>
</dbReference>
<keyword evidence="6 7" id="KW-0472">Membrane</keyword>
<dbReference type="InterPro" id="IPR050925">
    <property type="entry name" value="Rhomboid_protease_S54"/>
</dbReference>
<dbReference type="InterPro" id="IPR022764">
    <property type="entry name" value="Peptidase_S54_rhomboid_dom"/>
</dbReference>
<dbReference type="Gene3D" id="1.20.1540.10">
    <property type="entry name" value="Rhomboid-like"/>
    <property type="match status" value="1"/>
</dbReference>
<organism evidence="9 10">
    <name type="scientific">Flavisolibacter ginsengisoli DSM 18119</name>
    <dbReference type="NCBI Taxonomy" id="1121884"/>
    <lineage>
        <taxon>Bacteria</taxon>
        <taxon>Pseudomonadati</taxon>
        <taxon>Bacteroidota</taxon>
        <taxon>Chitinophagia</taxon>
        <taxon>Chitinophagales</taxon>
        <taxon>Chitinophagaceae</taxon>
        <taxon>Flavisolibacter</taxon>
    </lineage>
</organism>
<evidence type="ECO:0000256" key="2">
    <source>
        <dbReference type="ARBA" id="ARBA00009045"/>
    </source>
</evidence>
<evidence type="ECO:0000259" key="8">
    <source>
        <dbReference type="Pfam" id="PF01694"/>
    </source>
</evidence>
<dbReference type="OrthoDB" id="9807874at2"/>
<feature type="transmembrane region" description="Helical" evidence="7">
    <location>
        <begin position="12"/>
        <end position="33"/>
    </location>
</feature>
<dbReference type="Proteomes" id="UP000184048">
    <property type="component" value="Unassembled WGS sequence"/>
</dbReference>
<evidence type="ECO:0000256" key="4">
    <source>
        <dbReference type="ARBA" id="ARBA00022801"/>
    </source>
</evidence>
<evidence type="ECO:0000313" key="9">
    <source>
        <dbReference type="EMBL" id="SHF21034.1"/>
    </source>
</evidence>
<comment type="subcellular location">
    <subcellularLocation>
        <location evidence="1">Membrane</location>
        <topology evidence="1">Multi-pass membrane protein</topology>
    </subcellularLocation>
</comment>
<keyword evidence="3 7" id="KW-0812">Transmembrane</keyword>
<gene>
    <name evidence="9" type="ORF">SAMN02745131_02060</name>
</gene>
<protein>
    <submittedName>
        <fullName evidence="9">Rhomboid-like protein</fullName>
    </submittedName>
</protein>
<feature type="transmembrane region" description="Helical" evidence="7">
    <location>
        <begin position="152"/>
        <end position="175"/>
    </location>
</feature>
<feature type="transmembrane region" description="Helical" evidence="7">
    <location>
        <begin position="77"/>
        <end position="99"/>
    </location>
</feature>
<dbReference type="InterPro" id="IPR035952">
    <property type="entry name" value="Rhomboid-like_sf"/>
</dbReference>
<dbReference type="PANTHER" id="PTHR43731">
    <property type="entry name" value="RHOMBOID PROTEASE"/>
    <property type="match status" value="1"/>
</dbReference>
<evidence type="ECO:0000256" key="5">
    <source>
        <dbReference type="ARBA" id="ARBA00022989"/>
    </source>
</evidence>
<dbReference type="RefSeq" id="WP_072835247.1">
    <property type="nucleotide sequence ID" value="NZ_FQUU01000007.1"/>
</dbReference>
<comment type="similarity">
    <text evidence="2">Belongs to the peptidase S54 family.</text>
</comment>
<dbReference type="EMBL" id="FQUU01000007">
    <property type="protein sequence ID" value="SHF21034.1"/>
    <property type="molecule type" value="Genomic_DNA"/>
</dbReference>
<dbReference type="PANTHER" id="PTHR43731:SF14">
    <property type="entry name" value="PRESENILIN-ASSOCIATED RHOMBOID-LIKE PROTEIN, MITOCHONDRIAL"/>
    <property type="match status" value="1"/>
</dbReference>
<feature type="transmembrane region" description="Helical" evidence="7">
    <location>
        <begin position="182"/>
        <end position="204"/>
    </location>
</feature>
<dbReference type="GO" id="GO:0016020">
    <property type="term" value="C:membrane"/>
    <property type="evidence" value="ECO:0007669"/>
    <property type="project" value="UniProtKB-SubCell"/>
</dbReference>
<feature type="domain" description="Peptidase S54 rhomboid" evidence="8">
    <location>
        <begin position="71"/>
        <end position="234"/>
    </location>
</feature>
<dbReference type="STRING" id="1121884.SAMN02745131_02060"/>
<name>A0A1M4ZSQ4_9BACT</name>
<feature type="transmembrane region" description="Helical" evidence="7">
    <location>
        <begin position="111"/>
        <end position="132"/>
    </location>
</feature>
<accession>A0A1M4ZSQ4</accession>
<evidence type="ECO:0000256" key="1">
    <source>
        <dbReference type="ARBA" id="ARBA00004141"/>
    </source>
</evidence>
<dbReference type="SUPFAM" id="SSF144091">
    <property type="entry name" value="Rhomboid-like"/>
    <property type="match status" value="1"/>
</dbReference>
<reference evidence="9 10" key="1">
    <citation type="submission" date="2016-11" db="EMBL/GenBank/DDBJ databases">
        <authorList>
            <person name="Jaros S."/>
            <person name="Januszkiewicz K."/>
            <person name="Wedrychowicz H."/>
        </authorList>
    </citation>
    <scope>NUCLEOTIDE SEQUENCE [LARGE SCALE GENOMIC DNA]</scope>
    <source>
        <strain evidence="9 10">DSM 18119</strain>
    </source>
</reference>
<keyword evidence="10" id="KW-1185">Reference proteome</keyword>
<evidence type="ECO:0000256" key="7">
    <source>
        <dbReference type="SAM" id="Phobius"/>
    </source>
</evidence>
<evidence type="ECO:0000313" key="10">
    <source>
        <dbReference type="Proteomes" id="UP000184048"/>
    </source>
</evidence>
<evidence type="ECO:0000256" key="3">
    <source>
        <dbReference type="ARBA" id="ARBA00022692"/>
    </source>
</evidence>
<sequence>MSNFKFTRPDNFPPIVKNLIIINVLVYIAQVTLKQYGITERISLYPIMPAELHQILVDNKIYEPFEGFYPYQIATHLFAHSPQMIIHILFNMFGLWMFGRILENVWGAKRFLLFYLICGVGAAACHLAIQYFRCQELLHAIKANDPIAQNLIGAASPALGASGAIMGIFAAFGYLFPNTELYLMFIPIPIKAKWAMLGLAAYDLFGGVANMSGDNVAHFAHLGGAVTGFILVLIWNKSSRRRFY</sequence>
<feature type="transmembrane region" description="Helical" evidence="7">
    <location>
        <begin position="216"/>
        <end position="235"/>
    </location>
</feature>
<proteinExistence type="inferred from homology"/>
<dbReference type="AlphaFoldDB" id="A0A1M4ZSQ4"/>
<dbReference type="Pfam" id="PF01694">
    <property type="entry name" value="Rhomboid"/>
    <property type="match status" value="1"/>
</dbReference>
<evidence type="ECO:0000256" key="6">
    <source>
        <dbReference type="ARBA" id="ARBA00023136"/>
    </source>
</evidence>
<keyword evidence="4" id="KW-0378">Hydrolase</keyword>